<dbReference type="PROSITE" id="PS50837">
    <property type="entry name" value="NACHT"/>
    <property type="match status" value="1"/>
</dbReference>
<gene>
    <name evidence="5" type="ORF">MDG893_03060</name>
</gene>
<evidence type="ECO:0000313" key="6">
    <source>
        <dbReference type="Proteomes" id="UP000005856"/>
    </source>
</evidence>
<feature type="compositionally biased region" description="Polar residues" evidence="2">
    <location>
        <begin position="893"/>
        <end position="902"/>
    </location>
</feature>
<dbReference type="Proteomes" id="UP000005856">
    <property type="component" value="Unassembled WGS sequence"/>
</dbReference>
<proteinExistence type="predicted"/>
<keyword evidence="3" id="KW-1133">Transmembrane helix</keyword>
<keyword evidence="1" id="KW-0677">Repeat</keyword>
<dbReference type="InterPro" id="IPR056884">
    <property type="entry name" value="NPHP3-like_N"/>
</dbReference>
<reference evidence="5 6" key="1">
    <citation type="submission" date="2007-06" db="EMBL/GenBank/DDBJ databases">
        <authorList>
            <person name="Green D."/>
            <person name="Ferriera S."/>
            <person name="Johnson J."/>
            <person name="Kravitz S."/>
            <person name="Beeson K."/>
            <person name="Sutton G."/>
            <person name="Rogers Y.-H."/>
            <person name="Friedman R."/>
            <person name="Frazier M."/>
            <person name="Venter J.C."/>
        </authorList>
    </citation>
    <scope>NUCLEOTIDE SEQUENCE [LARGE SCALE GENOMIC DNA]</scope>
    <source>
        <strain evidence="5 6">DG893</strain>
    </source>
</reference>
<evidence type="ECO:0000259" key="4">
    <source>
        <dbReference type="PROSITE" id="PS50837"/>
    </source>
</evidence>
<keyword evidence="3" id="KW-0472">Membrane</keyword>
<evidence type="ECO:0000256" key="1">
    <source>
        <dbReference type="ARBA" id="ARBA00022737"/>
    </source>
</evidence>
<dbReference type="eggNOG" id="COG5635">
    <property type="taxonomic scope" value="Bacteria"/>
</dbReference>
<dbReference type="AlphaFoldDB" id="A6EXL7"/>
<evidence type="ECO:0000256" key="3">
    <source>
        <dbReference type="SAM" id="Phobius"/>
    </source>
</evidence>
<dbReference type="RefSeq" id="WP_007152768.1">
    <property type="nucleotide sequence ID" value="NZ_ABCP01000004.1"/>
</dbReference>
<dbReference type="OrthoDB" id="135105at2"/>
<evidence type="ECO:0000313" key="5">
    <source>
        <dbReference type="EMBL" id="EDM48905.1"/>
    </source>
</evidence>
<dbReference type="Pfam" id="PF24883">
    <property type="entry name" value="NPHP3_N"/>
    <property type="match status" value="1"/>
</dbReference>
<sequence>MDAILEIMELIFNNELAGPLLAILSSSTAALIIFPSFYKKYHSKYRLLDSIAYAYIIIIKSLPSRGSAQELKRNISNLSPIKISIDHNKIDESQAEKLNSLNFPEKIYVRPDVKKTSPYDLDSEHHMMSLREDIDIVEDHEASIDPLLSLLEKSSKKIVFLRGAAGFGKSNLCAYVANYFSNEASEVFETIYSIDATDIDNSITEIGNGSLIDFLIFNNKEYRLPITIERCLEYKASRRRVNRKLISWNKIYKTTSARCLLVIDGLDELKDLNRRNMILDFTNQHVPLSRWRVLITGRPSSFREWNRVPSGHSDFFELLPFRENQIEELSFNLHRLFSPSKNKIASRIETRDFVRRITNNTTIELASNPLFLTLMVQLDSDNKQLPNNKPELIKEIIKEIIERRSTGVGEKFKDRMQDILSYMAYLTICDSSKLDIKKLVNKKIETNKPECQHQINDYWDVVSFFDKSGLIIRDDNIKFRFVNRCYLEYLCAEHLFSSLNDENFKETIELSLSHEYSEIFYYLTYHINDPDKVFSYLTENIDTNEKSIKSCIDLFCFSQTTERNGLSRENTENLSLYIEKIKNDDKSKYSEIKLYLKLNLLKFSDPLSKRPLRFNESIPLIRLNKKNKSENGLLVGLRPSQIKSLLDNINSIYADSRGYFTLPSFEMAKNTIYDDSVLFHEKSFFIYNSNLDIFNDIKKKIRGNSDKIISKLFIKINKTNPLTKPFIESIDQVIDLVFEIWNPSILITNNERNFSKDLNSNCLDLCEQKFHIIVNNFFSDPTFRAKLQRDHSITTMLLGNNFKEINPDATRNFNNIFEDLTEIEFQGIAEIESLIVENLISIFVSLQSNSGVNFFYKSILCLSRLFTIHSIQSDLVPNWGVIRIAYVPNTRLSKGPSSSASKNEPRSKIELLLDE</sequence>
<dbReference type="EMBL" id="ABCP01000004">
    <property type="protein sequence ID" value="EDM48905.1"/>
    <property type="molecule type" value="Genomic_DNA"/>
</dbReference>
<feature type="compositionally biased region" description="Basic and acidic residues" evidence="2">
    <location>
        <begin position="903"/>
        <end position="915"/>
    </location>
</feature>
<dbReference type="Gene3D" id="3.40.50.300">
    <property type="entry name" value="P-loop containing nucleotide triphosphate hydrolases"/>
    <property type="match status" value="1"/>
</dbReference>
<feature type="transmembrane region" description="Helical" evidence="3">
    <location>
        <begin position="20"/>
        <end position="38"/>
    </location>
</feature>
<comment type="caution">
    <text evidence="5">The sequence shown here is derived from an EMBL/GenBank/DDBJ whole genome shotgun (WGS) entry which is preliminary data.</text>
</comment>
<dbReference type="InterPro" id="IPR027417">
    <property type="entry name" value="P-loop_NTPase"/>
</dbReference>
<protein>
    <recommendedName>
        <fullName evidence="4">NACHT domain-containing protein</fullName>
    </recommendedName>
</protein>
<keyword evidence="6" id="KW-1185">Reference proteome</keyword>
<name>A6EXL7_9GAMM</name>
<dbReference type="PANTHER" id="PTHR46844:SF1">
    <property type="entry name" value="SLR5058 PROTEIN"/>
    <property type="match status" value="1"/>
</dbReference>
<feature type="region of interest" description="Disordered" evidence="2">
    <location>
        <begin position="893"/>
        <end position="915"/>
    </location>
</feature>
<dbReference type="STRING" id="443152.MDG893_03060"/>
<evidence type="ECO:0000256" key="2">
    <source>
        <dbReference type="SAM" id="MobiDB-lite"/>
    </source>
</evidence>
<dbReference type="InterPro" id="IPR007111">
    <property type="entry name" value="NACHT_NTPase"/>
</dbReference>
<dbReference type="SUPFAM" id="SSF52540">
    <property type="entry name" value="P-loop containing nucleoside triphosphate hydrolases"/>
    <property type="match status" value="1"/>
</dbReference>
<organism evidence="5 6">
    <name type="scientific">Marinobacter algicola DG893</name>
    <dbReference type="NCBI Taxonomy" id="443152"/>
    <lineage>
        <taxon>Bacteria</taxon>
        <taxon>Pseudomonadati</taxon>
        <taxon>Pseudomonadota</taxon>
        <taxon>Gammaproteobacteria</taxon>
        <taxon>Pseudomonadales</taxon>
        <taxon>Marinobacteraceae</taxon>
        <taxon>Marinobacter</taxon>
    </lineage>
</organism>
<keyword evidence="3" id="KW-0812">Transmembrane</keyword>
<accession>A6EXL7</accession>
<dbReference type="PANTHER" id="PTHR46844">
    <property type="entry name" value="SLR5058 PROTEIN"/>
    <property type="match status" value="1"/>
</dbReference>
<feature type="domain" description="NACHT" evidence="4">
    <location>
        <begin position="157"/>
        <end position="301"/>
    </location>
</feature>